<comment type="caution">
    <text evidence="2">The sequence shown here is derived from an EMBL/GenBank/DDBJ whole genome shotgun (WGS) entry which is preliminary data.</text>
</comment>
<dbReference type="EMBL" id="JBBDGM010000005">
    <property type="protein sequence ID" value="MEJ1088218.1"/>
    <property type="molecule type" value="Genomic_DNA"/>
</dbReference>
<dbReference type="RefSeq" id="WP_337331884.1">
    <property type="nucleotide sequence ID" value="NZ_JBBDGM010000005.1"/>
</dbReference>
<evidence type="ECO:0000313" key="2">
    <source>
        <dbReference type="EMBL" id="MEJ1088218.1"/>
    </source>
</evidence>
<dbReference type="SUPFAM" id="SSF53850">
    <property type="entry name" value="Periplasmic binding protein-like II"/>
    <property type="match status" value="1"/>
</dbReference>
<dbReference type="PROSITE" id="PS51257">
    <property type="entry name" value="PROKAR_LIPOPROTEIN"/>
    <property type="match status" value="1"/>
</dbReference>
<proteinExistence type="predicted"/>
<feature type="signal peptide" evidence="1">
    <location>
        <begin position="1"/>
        <end position="26"/>
    </location>
</feature>
<keyword evidence="1" id="KW-0732">Signal</keyword>
<gene>
    <name evidence="2" type="ORF">WDU99_07815</name>
</gene>
<keyword evidence="3" id="KW-1185">Reference proteome</keyword>
<sequence length="158" mass="16493">MRHPLRLIASATALLLAALLAGCGISIPTDPDGTLDRVTGGELRVGASPDADLIDTDPATPTGPLAELVTAYAARIDADIDWTVDSEETLVGMLEAGDLDLLVGGFTDRTPWTDRAGMTRGYSGIPGADGRKIVMLVPLGENAFLSDLERFLDAEVGS</sequence>
<protein>
    <recommendedName>
        <fullName evidence="4">ABC transporter substrate-binding protein</fullName>
    </recommendedName>
</protein>
<evidence type="ECO:0008006" key="4">
    <source>
        <dbReference type="Google" id="ProtNLM"/>
    </source>
</evidence>
<evidence type="ECO:0000313" key="3">
    <source>
        <dbReference type="Proteomes" id="UP001371224"/>
    </source>
</evidence>
<feature type="chain" id="PRO_5047103039" description="ABC transporter substrate-binding protein" evidence="1">
    <location>
        <begin position="27"/>
        <end position="158"/>
    </location>
</feature>
<organism evidence="2 3">
    <name type="scientific">Microbacterium bandirmense</name>
    <dbReference type="NCBI Taxonomy" id="3122050"/>
    <lineage>
        <taxon>Bacteria</taxon>
        <taxon>Bacillati</taxon>
        <taxon>Actinomycetota</taxon>
        <taxon>Actinomycetes</taxon>
        <taxon>Micrococcales</taxon>
        <taxon>Microbacteriaceae</taxon>
        <taxon>Microbacterium</taxon>
    </lineage>
</organism>
<name>A0ABU8LBZ5_9MICO</name>
<dbReference type="Gene3D" id="3.40.190.10">
    <property type="entry name" value="Periplasmic binding protein-like II"/>
    <property type="match status" value="1"/>
</dbReference>
<dbReference type="Proteomes" id="UP001371224">
    <property type="component" value="Unassembled WGS sequence"/>
</dbReference>
<accession>A0ABU8LBZ5</accession>
<reference evidence="2 3" key="1">
    <citation type="submission" date="2024-02" db="EMBL/GenBank/DDBJ databases">
        <authorList>
            <person name="Saticioglu I.B."/>
        </authorList>
    </citation>
    <scope>NUCLEOTIDE SEQUENCE [LARGE SCALE GENOMIC DNA]</scope>
    <source>
        <strain evidence="2 3">Mu-80</strain>
    </source>
</reference>
<evidence type="ECO:0000256" key="1">
    <source>
        <dbReference type="SAM" id="SignalP"/>
    </source>
</evidence>